<evidence type="ECO:0000313" key="2">
    <source>
        <dbReference type="Proteomes" id="UP000473325"/>
    </source>
</evidence>
<proteinExistence type="predicted"/>
<comment type="caution">
    <text evidence="1">The sequence shown here is derived from an EMBL/GenBank/DDBJ whole genome shotgun (WGS) entry which is preliminary data.</text>
</comment>
<name>A0A6L7EQM0_9ACTN</name>
<organism evidence="1 2">
    <name type="scientific">Nocardioides flavescens</name>
    <dbReference type="NCBI Taxonomy" id="2691959"/>
    <lineage>
        <taxon>Bacteria</taxon>
        <taxon>Bacillati</taxon>
        <taxon>Actinomycetota</taxon>
        <taxon>Actinomycetes</taxon>
        <taxon>Propionibacteriales</taxon>
        <taxon>Nocardioidaceae</taxon>
        <taxon>Nocardioides</taxon>
    </lineage>
</organism>
<accession>A0A6L7EQM0</accession>
<protein>
    <submittedName>
        <fullName evidence="1">Uncharacterized protein</fullName>
    </submittedName>
</protein>
<dbReference type="Proteomes" id="UP000473325">
    <property type="component" value="Unassembled WGS sequence"/>
</dbReference>
<dbReference type="AlphaFoldDB" id="A0A6L7EQM0"/>
<reference evidence="1 2" key="1">
    <citation type="submission" date="2019-12" db="EMBL/GenBank/DDBJ databases">
        <authorList>
            <person name="Kun Z."/>
        </authorList>
    </citation>
    <scope>NUCLEOTIDE SEQUENCE [LARGE SCALE GENOMIC DNA]</scope>
    <source>
        <strain evidence="1 2">YIM 123512</strain>
    </source>
</reference>
<gene>
    <name evidence="1" type="ORF">GRQ65_04980</name>
</gene>
<keyword evidence="2" id="KW-1185">Reference proteome</keyword>
<dbReference type="EMBL" id="WUEK01000002">
    <property type="protein sequence ID" value="MXG88900.1"/>
    <property type="molecule type" value="Genomic_DNA"/>
</dbReference>
<evidence type="ECO:0000313" key="1">
    <source>
        <dbReference type="EMBL" id="MXG88900.1"/>
    </source>
</evidence>
<sequence>MAYRADMRLVTTADEREAVLALSTRMDAGLGVPRDMAVHARIFNPWSRFLSFDRPLWTEVLGADDPAFADEDFGSRSLRELYAAAGPEFEPPMEAGPAPGVQETLLESLTGLADREHDDSYSLWWLGRGGAEVGSPHDHPVLELDCGIEHKYEAVRGPAAQLDAFLAPSLDRPVPTIRWFPEWVFAADGSWYLYWDLDLPWGVLGLTAEKADRLDPGDLEIVPFRPRAGEVGVRATARWTDAGPGATW</sequence>